<gene>
    <name evidence="1" type="ORF">LCGC14_1446030</name>
</gene>
<accession>A0A0F9JJX0</accession>
<organism evidence="1">
    <name type="scientific">marine sediment metagenome</name>
    <dbReference type="NCBI Taxonomy" id="412755"/>
    <lineage>
        <taxon>unclassified sequences</taxon>
        <taxon>metagenomes</taxon>
        <taxon>ecological metagenomes</taxon>
    </lineage>
</organism>
<name>A0A0F9JJX0_9ZZZZ</name>
<evidence type="ECO:0000313" key="1">
    <source>
        <dbReference type="EMBL" id="KKM69903.1"/>
    </source>
</evidence>
<sequence length="110" mass="13240">MYFYIKEKISKGSILLMPNFSNQHFEINYMLYDYNIIISSSTYFVNYNKFFSFIIEKSIDYLLLNKSELSKNLLSNILNSMTLEFVNKKYYLINTSVYYRAYDFEEDIVG</sequence>
<dbReference type="EMBL" id="LAZR01009911">
    <property type="protein sequence ID" value="KKM69903.1"/>
    <property type="molecule type" value="Genomic_DNA"/>
</dbReference>
<proteinExistence type="predicted"/>
<comment type="caution">
    <text evidence="1">The sequence shown here is derived from an EMBL/GenBank/DDBJ whole genome shotgun (WGS) entry which is preliminary data.</text>
</comment>
<protein>
    <submittedName>
        <fullName evidence="1">Uncharacterized protein</fullName>
    </submittedName>
</protein>
<feature type="non-terminal residue" evidence="1">
    <location>
        <position position="110"/>
    </location>
</feature>
<reference evidence="1" key="1">
    <citation type="journal article" date="2015" name="Nature">
        <title>Complex archaea that bridge the gap between prokaryotes and eukaryotes.</title>
        <authorList>
            <person name="Spang A."/>
            <person name="Saw J.H."/>
            <person name="Jorgensen S.L."/>
            <person name="Zaremba-Niedzwiedzka K."/>
            <person name="Martijn J."/>
            <person name="Lind A.E."/>
            <person name="van Eijk R."/>
            <person name="Schleper C."/>
            <person name="Guy L."/>
            <person name="Ettema T.J."/>
        </authorList>
    </citation>
    <scope>NUCLEOTIDE SEQUENCE</scope>
</reference>
<dbReference type="AlphaFoldDB" id="A0A0F9JJX0"/>